<feature type="transmembrane region" description="Helical" evidence="2">
    <location>
        <begin position="129"/>
        <end position="152"/>
    </location>
</feature>
<feature type="transmembrane region" description="Helical" evidence="2">
    <location>
        <begin position="90"/>
        <end position="108"/>
    </location>
</feature>
<feature type="transmembrane region" description="Helical" evidence="2">
    <location>
        <begin position="158"/>
        <end position="179"/>
    </location>
</feature>
<proteinExistence type="predicted"/>
<evidence type="ECO:0000313" key="3">
    <source>
        <dbReference type="EMBL" id="KAK4764338.1"/>
    </source>
</evidence>
<feature type="region of interest" description="Disordered" evidence="1">
    <location>
        <begin position="1"/>
        <end position="30"/>
    </location>
</feature>
<sequence>MSGGTPVGGGGIIRQRHSQGYASSGDDLEDDACSRLSPGPLLPVPRARSWTEIVENILWIGSAMFVIYFGDNHSNLIYLLWHDGRVRRVPLYLGMVAIGLNFVIFFYTSMLAWSAKRFDEKWELASISALPYVTLLGLIALCLLSFSLWPIWGFLTFPLLFTVFMACMVICPCIVIGFLRPQNDVFRIDLKVATCWKTEYPVEKDDSIAPS</sequence>
<keyword evidence="4" id="KW-1185">Reference proteome</keyword>
<keyword evidence="2" id="KW-1133">Transmembrane helix</keyword>
<accession>A0AAN7K983</accession>
<name>A0AAN7K983_9MYRT</name>
<comment type="caution">
    <text evidence="3">The sequence shown here is derived from an EMBL/GenBank/DDBJ whole genome shotgun (WGS) entry which is preliminary data.</text>
</comment>
<organism evidence="3 4">
    <name type="scientific">Trapa incisa</name>
    <dbReference type="NCBI Taxonomy" id="236973"/>
    <lineage>
        <taxon>Eukaryota</taxon>
        <taxon>Viridiplantae</taxon>
        <taxon>Streptophyta</taxon>
        <taxon>Embryophyta</taxon>
        <taxon>Tracheophyta</taxon>
        <taxon>Spermatophyta</taxon>
        <taxon>Magnoliopsida</taxon>
        <taxon>eudicotyledons</taxon>
        <taxon>Gunneridae</taxon>
        <taxon>Pentapetalae</taxon>
        <taxon>rosids</taxon>
        <taxon>malvids</taxon>
        <taxon>Myrtales</taxon>
        <taxon>Lythraceae</taxon>
        <taxon>Trapa</taxon>
    </lineage>
</organism>
<feature type="compositionally biased region" description="Gly residues" evidence="1">
    <location>
        <begin position="1"/>
        <end position="12"/>
    </location>
</feature>
<protein>
    <recommendedName>
        <fullName evidence="5">Transmembrane protein 128</fullName>
    </recommendedName>
</protein>
<dbReference type="Pfam" id="PF20479">
    <property type="entry name" value="TMEM128"/>
    <property type="match status" value="1"/>
</dbReference>
<keyword evidence="2" id="KW-0812">Transmembrane</keyword>
<keyword evidence="2" id="KW-0472">Membrane</keyword>
<feature type="transmembrane region" description="Helical" evidence="2">
    <location>
        <begin position="53"/>
        <end position="70"/>
    </location>
</feature>
<dbReference type="PANTHER" id="PTHR31134">
    <property type="entry name" value="TRANSMEMBRANE PROTEIN 128"/>
    <property type="match status" value="1"/>
</dbReference>
<gene>
    <name evidence="3" type="ORF">SAY87_013776</name>
</gene>
<dbReference type="EMBL" id="JAXIOK010000008">
    <property type="protein sequence ID" value="KAK4764338.1"/>
    <property type="molecule type" value="Genomic_DNA"/>
</dbReference>
<evidence type="ECO:0008006" key="5">
    <source>
        <dbReference type="Google" id="ProtNLM"/>
    </source>
</evidence>
<reference evidence="3 4" key="1">
    <citation type="journal article" date="2023" name="Hortic Res">
        <title>Pangenome of water caltrop reveals structural variations and asymmetric subgenome divergence after allopolyploidization.</title>
        <authorList>
            <person name="Zhang X."/>
            <person name="Chen Y."/>
            <person name="Wang L."/>
            <person name="Yuan Y."/>
            <person name="Fang M."/>
            <person name="Shi L."/>
            <person name="Lu R."/>
            <person name="Comes H.P."/>
            <person name="Ma Y."/>
            <person name="Chen Y."/>
            <person name="Huang G."/>
            <person name="Zhou Y."/>
            <person name="Zheng Z."/>
            <person name="Qiu Y."/>
        </authorList>
    </citation>
    <scope>NUCLEOTIDE SEQUENCE [LARGE SCALE GENOMIC DNA]</scope>
    <source>
        <tissue evidence="3">Roots</tissue>
    </source>
</reference>
<dbReference type="Proteomes" id="UP001345219">
    <property type="component" value="Chromosome 11"/>
</dbReference>
<dbReference type="InterPro" id="IPR033579">
    <property type="entry name" value="TMEM128"/>
</dbReference>
<evidence type="ECO:0000256" key="1">
    <source>
        <dbReference type="SAM" id="MobiDB-lite"/>
    </source>
</evidence>
<evidence type="ECO:0000313" key="4">
    <source>
        <dbReference type="Proteomes" id="UP001345219"/>
    </source>
</evidence>
<evidence type="ECO:0000256" key="2">
    <source>
        <dbReference type="SAM" id="Phobius"/>
    </source>
</evidence>
<dbReference type="PANTHER" id="PTHR31134:SF1">
    <property type="entry name" value="TRANSMEMBRANE PROTEIN 128"/>
    <property type="match status" value="1"/>
</dbReference>
<dbReference type="AlphaFoldDB" id="A0AAN7K983"/>